<organism evidence="10 11">
    <name type="scientific">Blattamonas nauphoetae</name>
    <dbReference type="NCBI Taxonomy" id="2049346"/>
    <lineage>
        <taxon>Eukaryota</taxon>
        <taxon>Metamonada</taxon>
        <taxon>Preaxostyla</taxon>
        <taxon>Oxymonadida</taxon>
        <taxon>Blattamonas</taxon>
    </lineage>
</organism>
<gene>
    <name evidence="10" type="ORF">BLNAU_4691</name>
</gene>
<keyword evidence="4 7" id="KW-0863">Zinc-finger</keyword>
<evidence type="ECO:0000256" key="5">
    <source>
        <dbReference type="ARBA" id="ARBA00022833"/>
    </source>
</evidence>
<protein>
    <submittedName>
        <fullName evidence="10">Vacuolar protein sorting-associated protein 11 like protein</fullName>
    </submittedName>
</protein>
<dbReference type="PROSITE" id="PS50089">
    <property type="entry name" value="ZF_RING_2"/>
    <property type="match status" value="1"/>
</dbReference>
<dbReference type="InterPro" id="IPR000547">
    <property type="entry name" value="Clathrin_H-chain/VPS_repeat"/>
</dbReference>
<dbReference type="PANTHER" id="PTHR23323:SF24">
    <property type="entry name" value="VACUOLAR PROTEIN SORTING-ASSOCIATED PROTEIN 11 HOMOLOG"/>
    <property type="match status" value="1"/>
</dbReference>
<dbReference type="PROSITE" id="PS50236">
    <property type="entry name" value="CHCR"/>
    <property type="match status" value="1"/>
</dbReference>
<dbReference type="InterPro" id="IPR057308">
    <property type="entry name" value="CHCR_PEP5_VPS11"/>
</dbReference>
<evidence type="ECO:0000256" key="1">
    <source>
        <dbReference type="ARBA" id="ARBA00004184"/>
    </source>
</evidence>
<evidence type="ECO:0000313" key="10">
    <source>
        <dbReference type="EMBL" id="KAK2960474.1"/>
    </source>
</evidence>
<comment type="caution">
    <text evidence="10">The sequence shown here is derived from an EMBL/GenBank/DDBJ whole genome shotgun (WGS) entry which is preliminary data.</text>
</comment>
<dbReference type="PANTHER" id="PTHR23323">
    <property type="entry name" value="VACUOLAR PROTEIN SORTING-ASSOCIATED PROTEIN"/>
    <property type="match status" value="1"/>
</dbReference>
<feature type="repeat" description="CHCR" evidence="8">
    <location>
        <begin position="10"/>
        <end position="168"/>
    </location>
</feature>
<evidence type="ECO:0000256" key="3">
    <source>
        <dbReference type="ARBA" id="ARBA00022723"/>
    </source>
</evidence>
<keyword evidence="6" id="KW-0472">Membrane</keyword>
<sequence length="575" mass="66085">MDDETIDEQFPKILLRIEQENPAFVVRKLLPPSGEQRIDLLIIYLKQLHALGLATNEYTTLLINCFTKLNREHDLESFLSSIDLSHLDTSYTIEVCDQAGFHSQALNLARRIGNHKFVLRSIISQEEKYASENQSISQIDPELALLEEEEITEQLNQQSAHSTSSPLEQALDYLFTLDEEDVIESLLSFGPRLFTKFPERTTTLMIEKCMADPTKFLHLFVGHDQQLVQFLNHCLSRQFEHQQSTSDEENTRTAQLIEMLIGAYLRLSHTDKSRENEYNQQVLKLLRENGHILDMDSVLMVAMMNSGQFAVEYILEKEGRFKDLLHTILQTRPVFGTSLPPSQREAKERETYTRMIQICERYGTPGEHNFDLNLWNYALCSLSALHARAGDCIASARDDAIKQILEAMSRLESVPLLPLLDTLTSNPEISLSTVQDFIVASFQSVENELERVVATERRKEADVEEAKQAFQHFYTQPTLFTSYTCCQCSQPIRTPLIHFMCGHSYHESCVSESRECPLCLPKHFQIQQRYHSITHMAEEYTQDEQKVDQTIQQMEVDKMDVVFAEIGKGAISTAW</sequence>
<keyword evidence="3" id="KW-0479">Metal-binding</keyword>
<dbReference type="Pfam" id="PF23356">
    <property type="entry name" value="TPR_PEP5_VPS11"/>
    <property type="match status" value="2"/>
</dbReference>
<dbReference type="SUPFAM" id="SSF57850">
    <property type="entry name" value="RING/U-box"/>
    <property type="match status" value="1"/>
</dbReference>
<dbReference type="Proteomes" id="UP001281761">
    <property type="component" value="Unassembled WGS sequence"/>
</dbReference>
<keyword evidence="5" id="KW-0862">Zinc</keyword>
<dbReference type="Gene3D" id="3.30.40.10">
    <property type="entry name" value="Zinc/RING finger domain, C3HC4 (zinc finger)"/>
    <property type="match status" value="1"/>
</dbReference>
<name>A0ABQ9Y9U8_9EUKA</name>
<evidence type="ECO:0000256" key="7">
    <source>
        <dbReference type="PROSITE-ProRule" id="PRU00175"/>
    </source>
</evidence>
<comment type="subcellular location">
    <subcellularLocation>
        <location evidence="1">Endomembrane system</location>
        <topology evidence="1">Peripheral membrane protein</topology>
    </subcellularLocation>
</comment>
<keyword evidence="11" id="KW-1185">Reference proteome</keyword>
<accession>A0ABQ9Y9U8</accession>
<evidence type="ECO:0000313" key="11">
    <source>
        <dbReference type="Proteomes" id="UP001281761"/>
    </source>
</evidence>
<evidence type="ECO:0000256" key="4">
    <source>
        <dbReference type="ARBA" id="ARBA00022771"/>
    </source>
</evidence>
<reference evidence="10 11" key="1">
    <citation type="journal article" date="2022" name="bioRxiv">
        <title>Genomics of Preaxostyla Flagellates Illuminates Evolutionary Transitions and the Path Towards Mitochondrial Loss.</title>
        <authorList>
            <person name="Novak L.V.F."/>
            <person name="Treitli S.C."/>
            <person name="Pyrih J."/>
            <person name="Halakuc P."/>
            <person name="Pipaliya S.V."/>
            <person name="Vacek V."/>
            <person name="Brzon O."/>
            <person name="Soukal P."/>
            <person name="Eme L."/>
            <person name="Dacks J.B."/>
            <person name="Karnkowska A."/>
            <person name="Elias M."/>
            <person name="Hampl V."/>
        </authorList>
    </citation>
    <scope>NUCLEOTIDE SEQUENCE [LARGE SCALE GENOMIC DNA]</scope>
    <source>
        <strain evidence="10">NAU3</strain>
        <tissue evidence="10">Gut</tissue>
    </source>
</reference>
<evidence type="ECO:0000256" key="6">
    <source>
        <dbReference type="ARBA" id="ARBA00023136"/>
    </source>
</evidence>
<feature type="domain" description="RING-type" evidence="9">
    <location>
        <begin position="485"/>
        <end position="519"/>
    </location>
</feature>
<dbReference type="InterPro" id="IPR001841">
    <property type="entry name" value="Znf_RING"/>
</dbReference>
<comment type="similarity">
    <text evidence="2">Belongs to the VPS11 family.</text>
</comment>
<evidence type="ECO:0000256" key="2">
    <source>
        <dbReference type="ARBA" id="ARBA00007070"/>
    </source>
</evidence>
<evidence type="ECO:0000256" key="8">
    <source>
        <dbReference type="PROSITE-ProRule" id="PRU01006"/>
    </source>
</evidence>
<dbReference type="EMBL" id="JARBJD010000023">
    <property type="protein sequence ID" value="KAK2960474.1"/>
    <property type="molecule type" value="Genomic_DNA"/>
</dbReference>
<proteinExistence type="inferred from homology"/>
<evidence type="ECO:0000259" key="9">
    <source>
        <dbReference type="PROSITE" id="PS50089"/>
    </source>
</evidence>
<dbReference type="InterPro" id="IPR013083">
    <property type="entry name" value="Znf_RING/FYVE/PHD"/>
</dbReference>